<proteinExistence type="predicted"/>
<dbReference type="PRINTS" id="PR00412">
    <property type="entry name" value="EPOXHYDRLASE"/>
</dbReference>
<dbReference type="AlphaFoldDB" id="A0A7V8NME0"/>
<keyword evidence="1 3" id="KW-0378">Hydrolase</keyword>
<dbReference type="Proteomes" id="UP000567293">
    <property type="component" value="Unassembled WGS sequence"/>
</dbReference>
<evidence type="ECO:0000256" key="1">
    <source>
        <dbReference type="ARBA" id="ARBA00022801"/>
    </source>
</evidence>
<dbReference type="Gene3D" id="3.40.50.1820">
    <property type="entry name" value="alpha/beta hydrolase"/>
    <property type="match status" value="1"/>
</dbReference>
<name>A0A7V8NME0_9BACT</name>
<evidence type="ECO:0000313" key="3">
    <source>
        <dbReference type="EMBL" id="MBA0083772.1"/>
    </source>
</evidence>
<evidence type="ECO:0000313" key="4">
    <source>
        <dbReference type="Proteomes" id="UP000567293"/>
    </source>
</evidence>
<reference evidence="3" key="1">
    <citation type="submission" date="2020-06" db="EMBL/GenBank/DDBJ databases">
        <title>Legume-microbial interactions unlock mineral nutrients during tropical forest succession.</title>
        <authorList>
            <person name="Epihov D.Z."/>
        </authorList>
    </citation>
    <scope>NUCLEOTIDE SEQUENCE [LARGE SCALE GENOMIC DNA]</scope>
    <source>
        <strain evidence="3">Pan2503</strain>
    </source>
</reference>
<dbReference type="InterPro" id="IPR000073">
    <property type="entry name" value="AB_hydrolase_1"/>
</dbReference>
<dbReference type="PANTHER" id="PTHR43329">
    <property type="entry name" value="EPOXIDE HYDROLASE"/>
    <property type="match status" value="1"/>
</dbReference>
<evidence type="ECO:0000259" key="2">
    <source>
        <dbReference type="Pfam" id="PF00561"/>
    </source>
</evidence>
<dbReference type="GO" id="GO:0016787">
    <property type="term" value="F:hydrolase activity"/>
    <property type="evidence" value="ECO:0007669"/>
    <property type="project" value="UniProtKB-KW"/>
</dbReference>
<sequence length="306" mass="33632">MQASPAQTAPASFRDEYASVNGVRLHYVSVGNGPLILFLHGFPEFWYEWRNQLAEFGKDHLAVAPDMRGYNLSDKPEGLDQYSMPVLVEDVRALADRLAHGRKFVLVAHDWGGAVAWAFAVAHPEMLEKLVIINAPHPGVFGKLLASDPAQQKASSYMLMFQGGQAEQTLSEDNYSWLVRIVLGEGLQKGIYTEDDKAAYIKAWSQPGALTGGLNYYRANRVGPPSPDGTAARGNFAIDPARLTVSVPTLVIWGEKDTALLVQNLDGLAQFVPRLAIKRIPDGSHWVVHEKPAEVNAYIRAFVAKP</sequence>
<gene>
    <name evidence="3" type="ORF">HRJ53_02135</name>
</gene>
<keyword evidence="4" id="KW-1185">Reference proteome</keyword>
<dbReference type="Pfam" id="PF00561">
    <property type="entry name" value="Abhydrolase_1"/>
    <property type="match status" value="1"/>
</dbReference>
<protein>
    <submittedName>
        <fullName evidence="3">Alpha/beta hydrolase</fullName>
    </submittedName>
</protein>
<dbReference type="EMBL" id="JACDQQ010000215">
    <property type="protein sequence ID" value="MBA0083772.1"/>
    <property type="molecule type" value="Genomic_DNA"/>
</dbReference>
<accession>A0A7V8NME0</accession>
<dbReference type="PRINTS" id="PR00111">
    <property type="entry name" value="ABHYDROLASE"/>
</dbReference>
<organism evidence="3 4">
    <name type="scientific">Candidatus Acidiferrum panamense</name>
    <dbReference type="NCBI Taxonomy" id="2741543"/>
    <lineage>
        <taxon>Bacteria</taxon>
        <taxon>Pseudomonadati</taxon>
        <taxon>Acidobacteriota</taxon>
        <taxon>Terriglobia</taxon>
        <taxon>Candidatus Acidiferrales</taxon>
        <taxon>Candidatus Acidiferrum</taxon>
    </lineage>
</organism>
<dbReference type="InterPro" id="IPR029058">
    <property type="entry name" value="AB_hydrolase_fold"/>
</dbReference>
<comment type="caution">
    <text evidence="3">The sequence shown here is derived from an EMBL/GenBank/DDBJ whole genome shotgun (WGS) entry which is preliminary data.</text>
</comment>
<feature type="domain" description="AB hydrolase-1" evidence="2">
    <location>
        <begin position="34"/>
        <end position="292"/>
    </location>
</feature>
<dbReference type="SUPFAM" id="SSF53474">
    <property type="entry name" value="alpha/beta-Hydrolases"/>
    <property type="match status" value="1"/>
</dbReference>
<dbReference type="InterPro" id="IPR000639">
    <property type="entry name" value="Epox_hydrolase-like"/>
</dbReference>